<dbReference type="InterPro" id="IPR009000">
    <property type="entry name" value="Transl_B-barrel_sf"/>
</dbReference>
<dbReference type="Gene3D" id="2.40.30.130">
    <property type="match status" value="1"/>
</dbReference>
<dbReference type="Pfam" id="PF01411">
    <property type="entry name" value="tRNA-synt_2c"/>
    <property type="match status" value="1"/>
</dbReference>
<dbReference type="PROSITE" id="PS50860">
    <property type="entry name" value="AA_TRNA_LIGASE_II_ALA"/>
    <property type="match status" value="1"/>
</dbReference>
<evidence type="ECO:0000313" key="7">
    <source>
        <dbReference type="Proteomes" id="UP001144612"/>
    </source>
</evidence>
<keyword evidence="7" id="KW-1185">Reference proteome</keyword>
<dbReference type="InterPro" id="IPR018165">
    <property type="entry name" value="Ala-tRNA-synth_IIc_core"/>
</dbReference>
<dbReference type="Pfam" id="PF02272">
    <property type="entry name" value="DHHA1"/>
    <property type="match status" value="1"/>
</dbReference>
<keyword evidence="4" id="KW-0862">Zinc</keyword>
<dbReference type="InterPro" id="IPR018163">
    <property type="entry name" value="Thr/Ala-tRNA-synth_IIc_edit"/>
</dbReference>
<name>A0ABT4DBU8_9CLOT</name>
<evidence type="ECO:0000313" key="6">
    <source>
        <dbReference type="EMBL" id="MCY6959774.1"/>
    </source>
</evidence>
<dbReference type="Proteomes" id="UP001144612">
    <property type="component" value="Unassembled WGS sequence"/>
</dbReference>
<comment type="subcellular location">
    <subcellularLocation>
        <location evidence="2">Cytoplasm</location>
    </subcellularLocation>
</comment>
<reference evidence="6" key="1">
    <citation type="submission" date="2022-12" db="EMBL/GenBank/DDBJ databases">
        <title>Clostridium sp. nov., isolated from industrial wastewater.</title>
        <authorList>
            <person name="Jiayan W."/>
        </authorList>
    </citation>
    <scope>NUCLEOTIDE SEQUENCE</scope>
    <source>
        <strain evidence="6">ZC22-4</strain>
    </source>
</reference>
<evidence type="ECO:0000256" key="1">
    <source>
        <dbReference type="ARBA" id="ARBA00001947"/>
    </source>
</evidence>
<evidence type="ECO:0000256" key="4">
    <source>
        <dbReference type="ARBA" id="ARBA00022833"/>
    </source>
</evidence>
<dbReference type="EMBL" id="JAPQFJ010000016">
    <property type="protein sequence ID" value="MCY6959774.1"/>
    <property type="molecule type" value="Genomic_DNA"/>
</dbReference>
<dbReference type="InterPro" id="IPR012947">
    <property type="entry name" value="tRNA_SAD"/>
</dbReference>
<dbReference type="Gene3D" id="3.30.980.10">
    <property type="entry name" value="Threonyl-trna Synthetase, Chain A, domain 2"/>
    <property type="match status" value="1"/>
</dbReference>
<evidence type="ECO:0000259" key="5">
    <source>
        <dbReference type="PROSITE" id="PS50860"/>
    </source>
</evidence>
<evidence type="ECO:0000256" key="2">
    <source>
        <dbReference type="ARBA" id="ARBA00004496"/>
    </source>
</evidence>
<organism evidence="6 7">
    <name type="scientific">Clostridium brassicae</name>
    <dbReference type="NCBI Taxonomy" id="2999072"/>
    <lineage>
        <taxon>Bacteria</taxon>
        <taxon>Bacillati</taxon>
        <taxon>Bacillota</taxon>
        <taxon>Clostridia</taxon>
        <taxon>Eubacteriales</taxon>
        <taxon>Clostridiaceae</taxon>
        <taxon>Clostridium</taxon>
    </lineage>
</organism>
<accession>A0ABT4DBU8</accession>
<dbReference type="InterPro" id="IPR003156">
    <property type="entry name" value="DHHA1_dom"/>
</dbReference>
<keyword evidence="6" id="KW-0436">Ligase</keyword>
<dbReference type="RefSeq" id="WP_268062211.1">
    <property type="nucleotide sequence ID" value="NZ_JAPQFJ010000016.1"/>
</dbReference>
<protein>
    <submittedName>
        <fullName evidence="6">Alanine--tRNA ligase-related protein</fullName>
    </submittedName>
</protein>
<dbReference type="InterPro" id="IPR051335">
    <property type="entry name" value="Alanyl-tRNA_Editing_Enzymes"/>
</dbReference>
<dbReference type="Gene3D" id="3.10.310.40">
    <property type="match status" value="1"/>
</dbReference>
<sequence>MTEKLYYVDPYLKECEAQVVDVIREDDRLLVVLDKTPFYPEGGGQPSDIGYIDGVKVTYVYEKNDVIYHVVEEEVKGRNVECSIDFERRFDFMQQHSGEHLLSGVIHKLYRGNNKGFHLGEDYVTIDIDIYPFKDSMVEEIEKEVNNYIYMNEPFLTYFVDKESLDKVPSRKKIDVEGDIRIVEAKNMDCCPCCGTHVLRTGEIGIVKILKVEKYKGMSRLYLKCGKRAYEDFKFKHNIVDILCRKFSTDEKSVIKNIDKQFEEIFNLKRGVSYLNNKLAQEEALKLMESSKEGYIFKSYEDKSFEEVKYIGEALQNEPYIVVLSSLKEKNILFINNSDIELSCGKVFKEHIKKFNGKGGGRNEKAQGSFCDIKDLEEFSTFLYKMIKGIH</sequence>
<keyword evidence="3" id="KW-0479">Metal-binding</keyword>
<dbReference type="PANTHER" id="PTHR43462:SF1">
    <property type="entry name" value="ALANYL-TRNA EDITING PROTEIN AARSD1"/>
    <property type="match status" value="1"/>
</dbReference>
<comment type="cofactor">
    <cofactor evidence="1">
        <name>Zn(2+)</name>
        <dbReference type="ChEBI" id="CHEBI:29105"/>
    </cofactor>
</comment>
<gene>
    <name evidence="6" type="ORF">OW729_14230</name>
</gene>
<dbReference type="GO" id="GO:0016874">
    <property type="term" value="F:ligase activity"/>
    <property type="evidence" value="ECO:0007669"/>
    <property type="project" value="UniProtKB-KW"/>
</dbReference>
<proteinExistence type="predicted"/>
<dbReference type="Pfam" id="PF07973">
    <property type="entry name" value="tRNA_SAD"/>
    <property type="match status" value="1"/>
</dbReference>
<comment type="caution">
    <text evidence="6">The sequence shown here is derived from an EMBL/GenBank/DDBJ whole genome shotgun (WGS) entry which is preliminary data.</text>
</comment>
<feature type="domain" description="Alanyl-transfer RNA synthetases family profile" evidence="5">
    <location>
        <begin position="1"/>
        <end position="235"/>
    </location>
</feature>
<dbReference type="InterPro" id="IPR018164">
    <property type="entry name" value="Ala-tRNA-synth_IIc_N"/>
</dbReference>
<dbReference type="PANTHER" id="PTHR43462">
    <property type="entry name" value="ALANYL-TRNA EDITING PROTEIN"/>
    <property type="match status" value="1"/>
</dbReference>
<dbReference type="SUPFAM" id="SSF50447">
    <property type="entry name" value="Translation proteins"/>
    <property type="match status" value="1"/>
</dbReference>
<evidence type="ECO:0000256" key="3">
    <source>
        <dbReference type="ARBA" id="ARBA00022723"/>
    </source>
</evidence>
<dbReference type="SUPFAM" id="SSF55186">
    <property type="entry name" value="ThrRS/AlaRS common domain"/>
    <property type="match status" value="1"/>
</dbReference>
<dbReference type="SMART" id="SM00863">
    <property type="entry name" value="tRNA_SAD"/>
    <property type="match status" value="1"/>
</dbReference>